<dbReference type="Gene3D" id="1.10.4000.10">
    <property type="entry name" value="Flagellar transcriptional activator FlhD"/>
    <property type="match status" value="1"/>
</dbReference>
<keyword evidence="10" id="KW-0969">Cilium</keyword>
<dbReference type="KEGG" id="bcai:K788_0002306"/>
<comment type="domain">
    <text evidence="9">The C-terminal region contains a putative helix-turn-helix (HTH) motif, suggesting that this region may bind DNA.</text>
</comment>
<dbReference type="InterPro" id="IPR036194">
    <property type="entry name" value="FlhD_sf"/>
</dbReference>
<keyword evidence="2 9" id="KW-1005">Bacterial flagellum biogenesis</keyword>
<organism evidence="10 11">
    <name type="scientific">Paraburkholderia caribensis MBA4</name>
    <dbReference type="NCBI Taxonomy" id="1323664"/>
    <lineage>
        <taxon>Bacteria</taxon>
        <taxon>Pseudomonadati</taxon>
        <taxon>Pseudomonadota</taxon>
        <taxon>Betaproteobacteria</taxon>
        <taxon>Burkholderiales</taxon>
        <taxon>Burkholderiaceae</taxon>
        <taxon>Paraburkholderia</taxon>
    </lineage>
</organism>
<evidence type="ECO:0000256" key="1">
    <source>
        <dbReference type="ARBA" id="ARBA00022490"/>
    </source>
</evidence>
<dbReference type="GO" id="GO:0003677">
    <property type="term" value="F:DNA binding"/>
    <property type="evidence" value="ECO:0007669"/>
    <property type="project" value="UniProtKB-UniRule"/>
</dbReference>
<protein>
    <recommendedName>
        <fullName evidence="9">Flagellar transcriptional regulator FlhD</fullName>
    </recommendedName>
</protein>
<dbReference type="HAMAP" id="MF_00725">
    <property type="entry name" value="FlhD"/>
    <property type="match status" value="1"/>
</dbReference>
<dbReference type="Proteomes" id="UP000019146">
    <property type="component" value="Chromosome 1"/>
</dbReference>
<evidence type="ECO:0000313" key="10">
    <source>
        <dbReference type="EMBL" id="ALL64798.1"/>
    </source>
</evidence>
<dbReference type="Pfam" id="PF05247">
    <property type="entry name" value="FlhD"/>
    <property type="match status" value="1"/>
</dbReference>
<evidence type="ECO:0000256" key="9">
    <source>
        <dbReference type="HAMAP-Rule" id="MF_00725"/>
    </source>
</evidence>
<evidence type="ECO:0000256" key="3">
    <source>
        <dbReference type="ARBA" id="ARBA00023015"/>
    </source>
</evidence>
<dbReference type="EMBL" id="CP012746">
    <property type="protein sequence ID" value="ALL64798.1"/>
    <property type="molecule type" value="Genomic_DNA"/>
</dbReference>
<feature type="disulfide bond" description="Interchain" evidence="9">
    <location>
        <position position="65"/>
    </location>
</feature>
<evidence type="ECO:0000256" key="7">
    <source>
        <dbReference type="ARBA" id="ARBA00023163"/>
    </source>
</evidence>
<gene>
    <name evidence="9" type="primary">flhD</name>
    <name evidence="10" type="ORF">K788_0002306</name>
</gene>
<dbReference type="AlphaFoldDB" id="A0A0P0R8Y7"/>
<comment type="function">
    <text evidence="8 9">Functions in complex with FlhC as a master transcriptional regulator that regulates transcription of several flagellar and non-flagellar operons by binding to their promoter region. Activates expression of class 2 flagellar genes, including fliA, which is a flagellum-specific sigma factor that turns on the class 3 genes. Also regulates genes whose products function in a variety of physiological pathways.</text>
</comment>
<keyword evidence="7 9" id="KW-0804">Transcription</keyword>
<accession>A0A0P0R8Y7</accession>
<dbReference type="RefSeq" id="WP_036004432.1">
    <property type="nucleotide sequence ID" value="NZ_CP012746.1"/>
</dbReference>
<name>A0A0P0R8Y7_9BURK</name>
<evidence type="ECO:0000313" key="11">
    <source>
        <dbReference type="Proteomes" id="UP000019146"/>
    </source>
</evidence>
<keyword evidence="10" id="KW-0966">Cell projection</keyword>
<keyword evidence="10" id="KW-0282">Flagellum</keyword>
<comment type="subunit">
    <text evidence="9">Homodimer; disulfide-linked. Forms a heterohexamer composed of two FlhC and four FlhD subunits. Each FlhC binds a FlhD dimer, forming a heterotrimer, and a hexamer assembles by dimerization of two heterotrimers.</text>
</comment>
<comment type="similarity">
    <text evidence="9">Belongs to the FlhD family.</text>
</comment>
<evidence type="ECO:0000256" key="4">
    <source>
        <dbReference type="ARBA" id="ARBA00023125"/>
    </source>
</evidence>
<proteinExistence type="inferred from homology"/>
<keyword evidence="3 9" id="KW-0805">Transcription regulation</keyword>
<dbReference type="SUPFAM" id="SSF63592">
    <property type="entry name" value="Flagellar transcriptional activator FlhD"/>
    <property type="match status" value="1"/>
</dbReference>
<dbReference type="InterPro" id="IPR023559">
    <property type="entry name" value="Flagellar_FlhD"/>
</dbReference>
<dbReference type="NCBIfam" id="NF002783">
    <property type="entry name" value="PRK02909.1-1"/>
    <property type="match status" value="1"/>
</dbReference>
<evidence type="ECO:0000256" key="8">
    <source>
        <dbReference type="ARBA" id="ARBA00025431"/>
    </source>
</evidence>
<reference evidence="10 11" key="1">
    <citation type="journal article" date="2014" name="Genome Announc.">
        <title>Draft Genome Sequence of the Haloacid-Degrading Burkholderia caribensis Strain MBA4.</title>
        <authorList>
            <person name="Pan Y."/>
            <person name="Kong K.F."/>
            <person name="Tsang J.S."/>
        </authorList>
    </citation>
    <scope>NUCLEOTIDE SEQUENCE [LARGE SCALE GENOMIC DNA]</scope>
    <source>
        <strain evidence="10 11">MBA4</strain>
    </source>
</reference>
<evidence type="ECO:0000256" key="6">
    <source>
        <dbReference type="ARBA" id="ARBA00023159"/>
    </source>
</evidence>
<dbReference type="GO" id="GO:0005737">
    <property type="term" value="C:cytoplasm"/>
    <property type="evidence" value="ECO:0007669"/>
    <property type="project" value="UniProtKB-SubCell"/>
</dbReference>
<dbReference type="GO" id="GO:1902208">
    <property type="term" value="P:regulation of bacterial-type flagellum assembly"/>
    <property type="evidence" value="ECO:0007669"/>
    <property type="project" value="UniProtKB-UniRule"/>
</dbReference>
<evidence type="ECO:0000256" key="2">
    <source>
        <dbReference type="ARBA" id="ARBA00022795"/>
    </source>
</evidence>
<keyword evidence="4 9" id="KW-0238">DNA-binding</keyword>
<keyword evidence="6 9" id="KW-0010">Activator</keyword>
<dbReference type="GeneID" id="69968932"/>
<evidence type="ECO:0000256" key="5">
    <source>
        <dbReference type="ARBA" id="ARBA00023157"/>
    </source>
</evidence>
<keyword evidence="1 9" id="KW-0963">Cytoplasm</keyword>
<comment type="subcellular location">
    <subcellularLocation>
        <location evidence="9">Cytoplasm</location>
    </subcellularLocation>
</comment>
<dbReference type="GO" id="GO:0045893">
    <property type="term" value="P:positive regulation of DNA-templated transcription"/>
    <property type="evidence" value="ECO:0007669"/>
    <property type="project" value="InterPro"/>
</dbReference>
<keyword evidence="5 9" id="KW-1015">Disulfide bond</keyword>
<sequence length="104" mass="11256">MNADDVFSEIREVNLAYLMLAQSLVRRNPVEAQVRLGMSAQLAAIIGGLSAAQIVRLADSDMLLCGARLHEQSVLSALNDSLGRHDMQSMHAAMLLAQLPARTL</sequence>
<dbReference type="GO" id="GO:0044780">
    <property type="term" value="P:bacterial-type flagellum assembly"/>
    <property type="evidence" value="ECO:0007669"/>
    <property type="project" value="InterPro"/>
</dbReference>